<dbReference type="OrthoDB" id="9782546at2"/>
<feature type="binding site" evidence="13">
    <location>
        <position position="101"/>
    </location>
    <ligand>
        <name>substrate</name>
    </ligand>
</feature>
<dbReference type="AlphaFoldDB" id="A0A1H7ZCL6"/>
<evidence type="ECO:0000256" key="4">
    <source>
        <dbReference type="ARBA" id="ARBA00011218"/>
    </source>
</evidence>
<keyword evidence="6" id="KW-0662">Pyridine nucleotide biosynthesis</keyword>
<dbReference type="Gene3D" id="3.90.1170.20">
    <property type="entry name" value="Quinolinate phosphoribosyl transferase, N-terminal domain"/>
    <property type="match status" value="1"/>
</dbReference>
<evidence type="ECO:0000259" key="14">
    <source>
        <dbReference type="Pfam" id="PF01729"/>
    </source>
</evidence>
<dbReference type="STRING" id="43775.SAMN04489760_12225"/>
<dbReference type="GO" id="GO:0009435">
    <property type="term" value="P:NAD+ biosynthetic process"/>
    <property type="evidence" value="ECO:0007669"/>
    <property type="project" value="UniProtKB-UniPathway"/>
</dbReference>
<dbReference type="EMBL" id="FOBS01000022">
    <property type="protein sequence ID" value="SEM56056.1"/>
    <property type="molecule type" value="Genomic_DNA"/>
</dbReference>
<name>A0A1H7ZCL6_9BACT</name>
<evidence type="ECO:0000256" key="5">
    <source>
        <dbReference type="ARBA" id="ARBA00011944"/>
    </source>
</evidence>
<evidence type="ECO:0000256" key="12">
    <source>
        <dbReference type="PIRNR" id="PIRNR006250"/>
    </source>
</evidence>
<evidence type="ECO:0000256" key="8">
    <source>
        <dbReference type="ARBA" id="ARBA00022679"/>
    </source>
</evidence>
<comment type="subunit">
    <text evidence="4">Hexamer formed by 3 homodimers.</text>
</comment>
<dbReference type="PANTHER" id="PTHR32179:SF3">
    <property type="entry name" value="NICOTINATE-NUCLEOTIDE PYROPHOSPHORYLASE [CARBOXYLATING]"/>
    <property type="match status" value="1"/>
</dbReference>
<feature type="binding site" evidence="13">
    <location>
        <begin position="134"/>
        <end position="136"/>
    </location>
    <ligand>
        <name>substrate</name>
    </ligand>
</feature>
<comment type="similarity">
    <text evidence="3 12">Belongs to the NadC/ModD family.</text>
</comment>
<feature type="domain" description="Quinolinate phosphoribosyl transferase N-terminal" evidence="15">
    <location>
        <begin position="26"/>
        <end position="111"/>
    </location>
</feature>
<dbReference type="InterPro" id="IPR002638">
    <property type="entry name" value="Quinolinate_PRibosylTrfase_C"/>
</dbReference>
<evidence type="ECO:0000256" key="3">
    <source>
        <dbReference type="ARBA" id="ARBA00009400"/>
    </source>
</evidence>
<dbReference type="InterPro" id="IPR013785">
    <property type="entry name" value="Aldolase_TIM"/>
</dbReference>
<protein>
    <recommendedName>
        <fullName evidence="11">Probable nicotinate-nucleotide pyrophosphorylase [carboxylating]</fullName>
        <ecNumber evidence="5">2.4.2.19</ecNumber>
    </recommendedName>
    <alternativeName>
        <fullName evidence="9">Quinolinate phosphoribosyltransferase [decarboxylating]</fullName>
    </alternativeName>
</protein>
<feature type="binding site" evidence="13">
    <location>
        <position position="158"/>
    </location>
    <ligand>
        <name>substrate</name>
    </ligand>
</feature>
<feature type="binding site" evidence="13">
    <location>
        <position position="219"/>
    </location>
    <ligand>
        <name>substrate</name>
    </ligand>
</feature>
<dbReference type="SUPFAM" id="SSF51690">
    <property type="entry name" value="Nicotinate/Quinolinate PRTase C-terminal domain-like"/>
    <property type="match status" value="1"/>
</dbReference>
<gene>
    <name evidence="16" type="ORF">SAMN04489760_12225</name>
</gene>
<dbReference type="SUPFAM" id="SSF54675">
    <property type="entry name" value="Nicotinate/Quinolinate PRTase N-terminal domain-like"/>
    <property type="match status" value="1"/>
</dbReference>
<feature type="binding site" evidence="13">
    <location>
        <begin position="263"/>
        <end position="265"/>
    </location>
    <ligand>
        <name>substrate</name>
    </ligand>
</feature>
<keyword evidence="8 12" id="KW-0808">Transferase</keyword>
<dbReference type="GO" id="GO:0004514">
    <property type="term" value="F:nicotinate-nucleotide diphosphorylase (carboxylating) activity"/>
    <property type="evidence" value="ECO:0007669"/>
    <property type="project" value="UniProtKB-EC"/>
</dbReference>
<dbReference type="InterPro" id="IPR037128">
    <property type="entry name" value="Quinolinate_PRibosylTase_N_sf"/>
</dbReference>
<evidence type="ECO:0000256" key="2">
    <source>
        <dbReference type="ARBA" id="ARBA00004893"/>
    </source>
</evidence>
<dbReference type="InterPro" id="IPR036068">
    <property type="entry name" value="Nicotinate_pribotase-like_C"/>
</dbReference>
<reference evidence="16 17" key="1">
    <citation type="submission" date="2016-10" db="EMBL/GenBank/DDBJ databases">
        <authorList>
            <person name="de Groot N.N."/>
        </authorList>
    </citation>
    <scope>NUCLEOTIDE SEQUENCE [LARGE SCALE GENOMIC DNA]</scope>
    <source>
        <strain evidence="16 17">DSM 8423</strain>
    </source>
</reference>
<dbReference type="GO" id="GO:0034213">
    <property type="term" value="P:quinolinate catabolic process"/>
    <property type="evidence" value="ECO:0007669"/>
    <property type="project" value="TreeGrafter"/>
</dbReference>
<dbReference type="InterPro" id="IPR004393">
    <property type="entry name" value="NadC"/>
</dbReference>
<evidence type="ECO:0000313" key="17">
    <source>
        <dbReference type="Proteomes" id="UP000198744"/>
    </source>
</evidence>
<dbReference type="NCBIfam" id="TIGR00078">
    <property type="entry name" value="nadC"/>
    <property type="match status" value="1"/>
</dbReference>
<dbReference type="PIRSF" id="PIRSF006250">
    <property type="entry name" value="NadC_ModD"/>
    <property type="match status" value="1"/>
</dbReference>
<dbReference type="RefSeq" id="WP_093884163.1">
    <property type="nucleotide sequence ID" value="NZ_FOBS01000022.1"/>
</dbReference>
<dbReference type="CDD" id="cd01572">
    <property type="entry name" value="QPRTase"/>
    <property type="match status" value="1"/>
</dbReference>
<dbReference type="FunFam" id="3.20.20.70:FF:000030">
    <property type="entry name" value="Nicotinate-nucleotide pyrophosphorylase, carboxylating"/>
    <property type="match status" value="1"/>
</dbReference>
<dbReference type="FunFam" id="3.90.1170.20:FF:000001">
    <property type="entry name" value="Nicotinate-nucleotide diphosphorylase (Carboxylating)"/>
    <property type="match status" value="1"/>
</dbReference>
<evidence type="ECO:0000256" key="7">
    <source>
        <dbReference type="ARBA" id="ARBA00022676"/>
    </source>
</evidence>
<dbReference type="Pfam" id="PF01729">
    <property type="entry name" value="QRPTase_C"/>
    <property type="match status" value="1"/>
</dbReference>
<feature type="binding site" evidence="13">
    <location>
        <begin position="242"/>
        <end position="244"/>
    </location>
    <ligand>
        <name>substrate</name>
    </ligand>
</feature>
<feature type="binding site" evidence="13">
    <location>
        <position position="198"/>
    </location>
    <ligand>
        <name>substrate</name>
    </ligand>
</feature>
<evidence type="ECO:0000259" key="15">
    <source>
        <dbReference type="Pfam" id="PF02749"/>
    </source>
</evidence>
<comment type="catalytic activity">
    <reaction evidence="10">
        <text>nicotinate beta-D-ribonucleotide + CO2 + diphosphate = quinolinate + 5-phospho-alpha-D-ribose 1-diphosphate + 2 H(+)</text>
        <dbReference type="Rhea" id="RHEA:12733"/>
        <dbReference type="ChEBI" id="CHEBI:15378"/>
        <dbReference type="ChEBI" id="CHEBI:16526"/>
        <dbReference type="ChEBI" id="CHEBI:29959"/>
        <dbReference type="ChEBI" id="CHEBI:33019"/>
        <dbReference type="ChEBI" id="CHEBI:57502"/>
        <dbReference type="ChEBI" id="CHEBI:58017"/>
        <dbReference type="EC" id="2.4.2.19"/>
    </reaction>
</comment>
<evidence type="ECO:0000313" key="16">
    <source>
        <dbReference type="EMBL" id="SEM56056.1"/>
    </source>
</evidence>
<evidence type="ECO:0000256" key="10">
    <source>
        <dbReference type="ARBA" id="ARBA00047445"/>
    </source>
</evidence>
<dbReference type="InterPro" id="IPR027277">
    <property type="entry name" value="NadC/ModD"/>
</dbReference>
<organism evidence="16 17">
    <name type="scientific">Syntrophus gentianae</name>
    <dbReference type="NCBI Taxonomy" id="43775"/>
    <lineage>
        <taxon>Bacteria</taxon>
        <taxon>Pseudomonadati</taxon>
        <taxon>Thermodesulfobacteriota</taxon>
        <taxon>Syntrophia</taxon>
        <taxon>Syntrophales</taxon>
        <taxon>Syntrophaceae</taxon>
        <taxon>Syntrophus</taxon>
    </lineage>
</organism>
<sequence>MKLPIPKFMLESLIRSALAEDIGSGDVTTASVLTGQEKGQARVVAKSDLVVAGGGLFGEVFLLVDDQIQMKSCLPDGESVQRGQVVAEISGPLAGILIAERVALNFFQRMCGIATATRQYVQAVAGTKAKILDTRKTVPGLRILDKYAVRIGGGTNHRFGLSNCVLIKENHIEAAGGIGEAISRARQAASHTLKIEVEVKNFQELDEALAARADIIMLDNMSIPDMREAVLKVNGTVPLEASGNVTLTTVRQIAETGVDYISSGALTHSVKAADLSLLVSSSG</sequence>
<evidence type="ECO:0000256" key="11">
    <source>
        <dbReference type="ARBA" id="ARBA00069173"/>
    </source>
</evidence>
<dbReference type="Proteomes" id="UP000198744">
    <property type="component" value="Unassembled WGS sequence"/>
</dbReference>
<evidence type="ECO:0000256" key="9">
    <source>
        <dbReference type="ARBA" id="ARBA00033102"/>
    </source>
</evidence>
<feature type="binding site" evidence="13">
    <location>
        <position position="168"/>
    </location>
    <ligand>
        <name>substrate</name>
    </ligand>
</feature>
<comment type="function">
    <text evidence="1">Involved in the catabolism of quinolinic acid (QA).</text>
</comment>
<proteinExistence type="inferred from homology"/>
<dbReference type="PANTHER" id="PTHR32179">
    <property type="entry name" value="NICOTINATE-NUCLEOTIDE PYROPHOSPHORYLASE [CARBOXYLATING]"/>
    <property type="match status" value="1"/>
</dbReference>
<feature type="domain" description="Quinolinate phosphoribosyl transferase C-terminal" evidence="14">
    <location>
        <begin position="113"/>
        <end position="277"/>
    </location>
</feature>
<dbReference type="Pfam" id="PF02749">
    <property type="entry name" value="QRPTase_N"/>
    <property type="match status" value="1"/>
</dbReference>
<dbReference type="Gene3D" id="3.20.20.70">
    <property type="entry name" value="Aldolase class I"/>
    <property type="match status" value="1"/>
</dbReference>
<evidence type="ECO:0000256" key="6">
    <source>
        <dbReference type="ARBA" id="ARBA00022642"/>
    </source>
</evidence>
<evidence type="ECO:0000256" key="13">
    <source>
        <dbReference type="PIRSR" id="PIRSR006250-1"/>
    </source>
</evidence>
<dbReference type="GO" id="GO:0005737">
    <property type="term" value="C:cytoplasm"/>
    <property type="evidence" value="ECO:0007669"/>
    <property type="project" value="TreeGrafter"/>
</dbReference>
<dbReference type="UniPathway" id="UPA00253">
    <property type="reaction ID" value="UER00331"/>
</dbReference>
<comment type="pathway">
    <text evidence="2">Cofactor biosynthesis; NAD(+) biosynthesis; nicotinate D-ribonucleotide from quinolinate: step 1/1.</text>
</comment>
<dbReference type="InterPro" id="IPR022412">
    <property type="entry name" value="Quinolinate_PRibosylTrfase_N"/>
</dbReference>
<keyword evidence="17" id="KW-1185">Reference proteome</keyword>
<accession>A0A1H7ZCL6</accession>
<keyword evidence="7 12" id="KW-0328">Glycosyltransferase</keyword>
<dbReference type="EC" id="2.4.2.19" evidence="5"/>
<evidence type="ECO:0000256" key="1">
    <source>
        <dbReference type="ARBA" id="ARBA00003237"/>
    </source>
</evidence>